<dbReference type="InterPro" id="IPR000594">
    <property type="entry name" value="ThiF_NAD_FAD-bd"/>
</dbReference>
<dbReference type="InterPro" id="IPR035985">
    <property type="entry name" value="Ubiquitin-activating_enz"/>
</dbReference>
<reference evidence="5" key="1">
    <citation type="submission" date="2016-10" db="EMBL/GenBank/DDBJ databases">
        <authorList>
            <person name="Varghese N."/>
            <person name="Submissions S."/>
        </authorList>
    </citation>
    <scope>NUCLEOTIDE SEQUENCE [LARGE SCALE GENOMIC DNA]</scope>
    <source>
        <strain evidence="5">DSM 3384</strain>
    </source>
</reference>
<protein>
    <submittedName>
        <fullName evidence="4">Adenylyltransferase and sulfurtransferase</fullName>
    </submittedName>
</protein>
<keyword evidence="2" id="KW-0812">Transmembrane</keyword>
<dbReference type="PANTHER" id="PTHR10953:SF102">
    <property type="entry name" value="ADENYLYLTRANSFERASE AND SULFURTRANSFERASE MOCS3"/>
    <property type="match status" value="1"/>
</dbReference>
<gene>
    <name evidence="4" type="ORF">SAMN04487931_102387</name>
</gene>
<dbReference type="Gene3D" id="3.40.50.720">
    <property type="entry name" value="NAD(P)-binding Rossmann-like Domain"/>
    <property type="match status" value="1"/>
</dbReference>
<accession>A0A1H2E0L0</accession>
<keyword evidence="5" id="KW-1185">Reference proteome</keyword>
<organism evidence="4 5">
    <name type="scientific">Desulfobacula phenolica</name>
    <dbReference type="NCBI Taxonomy" id="90732"/>
    <lineage>
        <taxon>Bacteria</taxon>
        <taxon>Pseudomonadati</taxon>
        <taxon>Thermodesulfobacteriota</taxon>
        <taxon>Desulfobacteria</taxon>
        <taxon>Desulfobacterales</taxon>
        <taxon>Desulfobacteraceae</taxon>
        <taxon>Desulfobacula</taxon>
    </lineage>
</organism>
<keyword evidence="2" id="KW-0472">Membrane</keyword>
<feature type="transmembrane region" description="Helical" evidence="2">
    <location>
        <begin position="32"/>
        <end position="59"/>
    </location>
</feature>
<dbReference type="SUPFAM" id="SSF69572">
    <property type="entry name" value="Activating enzymes of the ubiquitin-like proteins"/>
    <property type="match status" value="1"/>
</dbReference>
<dbReference type="GO" id="GO:0005829">
    <property type="term" value="C:cytosol"/>
    <property type="evidence" value="ECO:0007669"/>
    <property type="project" value="TreeGrafter"/>
</dbReference>
<dbReference type="GO" id="GO:0016779">
    <property type="term" value="F:nucleotidyltransferase activity"/>
    <property type="evidence" value="ECO:0007669"/>
    <property type="project" value="UniProtKB-KW"/>
</dbReference>
<proteinExistence type="inferred from homology"/>
<dbReference type="PANTHER" id="PTHR10953">
    <property type="entry name" value="UBIQUITIN-ACTIVATING ENZYME E1"/>
    <property type="match status" value="1"/>
</dbReference>
<dbReference type="GO" id="GO:0008146">
    <property type="term" value="F:sulfotransferase activity"/>
    <property type="evidence" value="ECO:0007669"/>
    <property type="project" value="TreeGrafter"/>
</dbReference>
<evidence type="ECO:0000259" key="3">
    <source>
        <dbReference type="Pfam" id="PF00899"/>
    </source>
</evidence>
<dbReference type="Pfam" id="PF00899">
    <property type="entry name" value="ThiF"/>
    <property type="match status" value="1"/>
</dbReference>
<evidence type="ECO:0000256" key="1">
    <source>
        <dbReference type="ARBA" id="ARBA00009919"/>
    </source>
</evidence>
<dbReference type="CDD" id="cd00757">
    <property type="entry name" value="ThiF_MoeB_HesA_family"/>
    <property type="match status" value="1"/>
</dbReference>
<dbReference type="Proteomes" id="UP000199608">
    <property type="component" value="Unassembled WGS sequence"/>
</dbReference>
<comment type="similarity">
    <text evidence="1">Belongs to the HesA/MoeB/ThiF family.</text>
</comment>
<dbReference type="EMBL" id="FNLL01000002">
    <property type="protein sequence ID" value="SDT88644.1"/>
    <property type="molecule type" value="Genomic_DNA"/>
</dbReference>
<dbReference type="GO" id="GO:0004792">
    <property type="term" value="F:thiosulfate-cyanide sulfurtransferase activity"/>
    <property type="evidence" value="ECO:0007669"/>
    <property type="project" value="TreeGrafter"/>
</dbReference>
<dbReference type="FunFam" id="3.40.50.720:FF:000080">
    <property type="entry name" value="Thiazole biosynthesis adenylyltransferase ThiF"/>
    <property type="match status" value="1"/>
</dbReference>
<dbReference type="InterPro" id="IPR045886">
    <property type="entry name" value="ThiF/MoeB/HesA"/>
</dbReference>
<feature type="domain" description="THIF-type NAD/FAD binding fold" evidence="3">
    <location>
        <begin position="10"/>
        <end position="242"/>
    </location>
</feature>
<dbReference type="RefSeq" id="WP_092230843.1">
    <property type="nucleotide sequence ID" value="NZ_FNLL01000002.1"/>
</dbReference>
<name>A0A1H2E0L0_9BACT</name>
<keyword evidence="4" id="KW-0808">Transferase</keyword>
<dbReference type="NCBIfam" id="NF004281">
    <property type="entry name" value="PRK05690.1"/>
    <property type="match status" value="1"/>
</dbReference>
<evidence type="ECO:0000313" key="4">
    <source>
        <dbReference type="EMBL" id="SDT88644.1"/>
    </source>
</evidence>
<evidence type="ECO:0000313" key="5">
    <source>
        <dbReference type="Proteomes" id="UP000199608"/>
    </source>
</evidence>
<dbReference type="AlphaFoldDB" id="A0A1H2E0L0"/>
<dbReference type="GO" id="GO:0008641">
    <property type="term" value="F:ubiquitin-like modifier activating enzyme activity"/>
    <property type="evidence" value="ECO:0007669"/>
    <property type="project" value="InterPro"/>
</dbReference>
<sequence>MQTDKNSDRYHRQVMLSEIGPKGQEKLKNSSILLIGAGGLGSSAAFYLAAAGVGVLGIMDDDVVDKSNLNRQILHHPGTIGEPKVESARQTLEKFNPDITINPYKLKFTSAKQLEKLIQPYDLVLDCTDNYDTRYAINHACIDQKKPWIYGAVSEFEGQVMTIIPGKTPCYNCLYPAAPAMSKEAAAVLGVMPGLIGISQASEALKYILNIGKLLEGRLLFVDLMEMHFDAMTITRNKNCPACSHLIDSS</sequence>
<keyword evidence="4" id="KW-0548">Nucleotidyltransferase</keyword>
<keyword evidence="2" id="KW-1133">Transmembrane helix</keyword>
<evidence type="ECO:0000256" key="2">
    <source>
        <dbReference type="SAM" id="Phobius"/>
    </source>
</evidence>